<name>A0ACB8BWR9_9AGAM</name>
<evidence type="ECO:0000313" key="1">
    <source>
        <dbReference type="EMBL" id="KAH7930360.1"/>
    </source>
</evidence>
<proteinExistence type="predicted"/>
<reference evidence="1" key="1">
    <citation type="journal article" date="2021" name="New Phytol.">
        <title>Evolutionary innovations through gain and loss of genes in the ectomycorrhizal Boletales.</title>
        <authorList>
            <person name="Wu G."/>
            <person name="Miyauchi S."/>
            <person name="Morin E."/>
            <person name="Kuo A."/>
            <person name="Drula E."/>
            <person name="Varga T."/>
            <person name="Kohler A."/>
            <person name="Feng B."/>
            <person name="Cao Y."/>
            <person name="Lipzen A."/>
            <person name="Daum C."/>
            <person name="Hundley H."/>
            <person name="Pangilinan J."/>
            <person name="Johnson J."/>
            <person name="Barry K."/>
            <person name="LaButti K."/>
            <person name="Ng V."/>
            <person name="Ahrendt S."/>
            <person name="Min B."/>
            <person name="Choi I.G."/>
            <person name="Park H."/>
            <person name="Plett J.M."/>
            <person name="Magnuson J."/>
            <person name="Spatafora J.W."/>
            <person name="Nagy L.G."/>
            <person name="Henrissat B."/>
            <person name="Grigoriev I.V."/>
            <person name="Yang Z.L."/>
            <person name="Xu J."/>
            <person name="Martin F.M."/>
        </authorList>
    </citation>
    <scope>NUCLEOTIDE SEQUENCE</scope>
    <source>
        <strain evidence="1">KUC20120723A-06</strain>
    </source>
</reference>
<keyword evidence="2" id="KW-1185">Reference proteome</keyword>
<accession>A0ACB8BWR9</accession>
<comment type="caution">
    <text evidence="1">The sequence shown here is derived from an EMBL/GenBank/DDBJ whole genome shotgun (WGS) entry which is preliminary data.</text>
</comment>
<sequence length="320" mass="34386">MFATRLVKHIGSATLSMSNYIMLKSWGILGVVIGACRMTRRGILASSEIPEECPNHTPVVAVSHNSVNDTSSCKAIVGYAQPFDTGLTPGAISRLHVIRLDFLGTMPTVPRPLPAPPANSCTTLVKYTPLNPSSMLLEPLGCSLHATCDTTSPSNSAIERKKLIDILSISVARRKEGQLPLTETKVLFKSSSPAKDDSSSTHTSIRSRKELRKVLIKSLGASAMKRQALASSQNAQRQPLVAQQRSRKVGSENKMVRPVSSASRAPHRVLASAAGTSLPQLRPRSRRTTSSYLSGQGIPTSSFTFLVTHSEGHPTAANLR</sequence>
<dbReference type="EMBL" id="MU266333">
    <property type="protein sequence ID" value="KAH7930360.1"/>
    <property type="molecule type" value="Genomic_DNA"/>
</dbReference>
<dbReference type="Proteomes" id="UP000790709">
    <property type="component" value="Unassembled WGS sequence"/>
</dbReference>
<gene>
    <name evidence="1" type="ORF">BV22DRAFT_74738</name>
</gene>
<evidence type="ECO:0000313" key="2">
    <source>
        <dbReference type="Proteomes" id="UP000790709"/>
    </source>
</evidence>
<protein>
    <submittedName>
        <fullName evidence="1">Uncharacterized protein</fullName>
    </submittedName>
</protein>
<organism evidence="1 2">
    <name type="scientific">Leucogyrophana mollusca</name>
    <dbReference type="NCBI Taxonomy" id="85980"/>
    <lineage>
        <taxon>Eukaryota</taxon>
        <taxon>Fungi</taxon>
        <taxon>Dikarya</taxon>
        <taxon>Basidiomycota</taxon>
        <taxon>Agaricomycotina</taxon>
        <taxon>Agaricomycetes</taxon>
        <taxon>Agaricomycetidae</taxon>
        <taxon>Boletales</taxon>
        <taxon>Boletales incertae sedis</taxon>
        <taxon>Leucogyrophana</taxon>
    </lineage>
</organism>